<proteinExistence type="predicted"/>
<dbReference type="RefSeq" id="WP_155702493.1">
    <property type="nucleotide sequence ID" value="NZ_CP034235.1"/>
</dbReference>
<accession>A0A6B8RM60</accession>
<reference evidence="2" key="1">
    <citation type="submission" date="2018-11" db="EMBL/GenBank/DDBJ databases">
        <title>Complete genome sequence of Paenibacillus sp. ML311-T8.</title>
        <authorList>
            <person name="Nam Y.-D."/>
            <person name="Kang J."/>
            <person name="Chung W.-H."/>
            <person name="Park Y.S."/>
        </authorList>
    </citation>
    <scope>NUCLEOTIDE SEQUENCE [LARGE SCALE GENOMIC DNA]</scope>
    <source>
        <strain evidence="2">ML311-T8</strain>
    </source>
</reference>
<dbReference type="Proteomes" id="UP000426246">
    <property type="component" value="Chromosome"/>
</dbReference>
<gene>
    <name evidence="1" type="ORF">EHS13_22140</name>
</gene>
<dbReference type="OrthoDB" id="2628934at2"/>
<dbReference type="EMBL" id="CP034235">
    <property type="protein sequence ID" value="QGQ97390.1"/>
    <property type="molecule type" value="Genomic_DNA"/>
</dbReference>
<dbReference type="KEGG" id="ppsc:EHS13_22140"/>
<keyword evidence="2" id="KW-1185">Reference proteome</keyword>
<dbReference type="AlphaFoldDB" id="A0A6B8RM60"/>
<organism evidence="1 2">
    <name type="scientific">Paenibacillus psychroresistens</name>
    <dbReference type="NCBI Taxonomy" id="1778678"/>
    <lineage>
        <taxon>Bacteria</taxon>
        <taxon>Bacillati</taxon>
        <taxon>Bacillota</taxon>
        <taxon>Bacilli</taxon>
        <taxon>Bacillales</taxon>
        <taxon>Paenibacillaceae</taxon>
        <taxon>Paenibacillus</taxon>
    </lineage>
</organism>
<evidence type="ECO:0000313" key="2">
    <source>
        <dbReference type="Proteomes" id="UP000426246"/>
    </source>
</evidence>
<sequence>MHPPSKTISTDMELFAASLAQRKVSVMQRTADDIYAILEYGGIIERYTKHSVKINGAYYLREECEFTIE</sequence>
<evidence type="ECO:0000313" key="1">
    <source>
        <dbReference type="EMBL" id="QGQ97390.1"/>
    </source>
</evidence>
<name>A0A6B8RM60_9BACL</name>
<protein>
    <submittedName>
        <fullName evidence="1">Uncharacterized protein</fullName>
    </submittedName>
</protein>